<comment type="caution">
    <text evidence="1">The sequence shown here is derived from an EMBL/GenBank/DDBJ whole genome shotgun (WGS) entry which is preliminary data.</text>
</comment>
<dbReference type="Proteomes" id="UP001164250">
    <property type="component" value="Chromosome 13"/>
</dbReference>
<reference evidence="2" key="1">
    <citation type="journal article" date="2023" name="G3 (Bethesda)">
        <title>Genome assembly and association tests identify interacting loci associated with vigor, precocity, and sex in interspecific pistachio rootstocks.</title>
        <authorList>
            <person name="Palmer W."/>
            <person name="Jacygrad E."/>
            <person name="Sagayaradj S."/>
            <person name="Cavanaugh K."/>
            <person name="Han R."/>
            <person name="Bertier L."/>
            <person name="Beede B."/>
            <person name="Kafkas S."/>
            <person name="Golino D."/>
            <person name="Preece J."/>
            <person name="Michelmore R."/>
        </authorList>
    </citation>
    <scope>NUCLEOTIDE SEQUENCE [LARGE SCALE GENOMIC DNA]</scope>
</reference>
<name>A0ACC1A1P2_9ROSI</name>
<sequence length="56" mass="6431">MLTRLRALDTNRPSGDHNLVEYPKPSLLEKRKLKKIMDPRLEGQYPAKACPKLVSI</sequence>
<gene>
    <name evidence="1" type="ORF">Patl1_24442</name>
</gene>
<evidence type="ECO:0000313" key="1">
    <source>
        <dbReference type="EMBL" id="KAJ0079756.1"/>
    </source>
</evidence>
<keyword evidence="2" id="KW-1185">Reference proteome</keyword>
<accession>A0ACC1A1P2</accession>
<evidence type="ECO:0000313" key="2">
    <source>
        <dbReference type="Proteomes" id="UP001164250"/>
    </source>
</evidence>
<organism evidence="1 2">
    <name type="scientific">Pistacia atlantica</name>
    <dbReference type="NCBI Taxonomy" id="434234"/>
    <lineage>
        <taxon>Eukaryota</taxon>
        <taxon>Viridiplantae</taxon>
        <taxon>Streptophyta</taxon>
        <taxon>Embryophyta</taxon>
        <taxon>Tracheophyta</taxon>
        <taxon>Spermatophyta</taxon>
        <taxon>Magnoliopsida</taxon>
        <taxon>eudicotyledons</taxon>
        <taxon>Gunneridae</taxon>
        <taxon>Pentapetalae</taxon>
        <taxon>rosids</taxon>
        <taxon>malvids</taxon>
        <taxon>Sapindales</taxon>
        <taxon>Anacardiaceae</taxon>
        <taxon>Pistacia</taxon>
    </lineage>
</organism>
<proteinExistence type="predicted"/>
<dbReference type="EMBL" id="CM047909">
    <property type="protein sequence ID" value="KAJ0079756.1"/>
    <property type="molecule type" value="Genomic_DNA"/>
</dbReference>
<protein>
    <submittedName>
        <fullName evidence="1">Uncharacterized protein</fullName>
    </submittedName>
</protein>